<feature type="transmembrane region" description="Helical" evidence="1">
    <location>
        <begin position="81"/>
        <end position="101"/>
    </location>
</feature>
<sequence length="122" mass="13566">MARIFGFGIGLIILTTTWAIMVLLCLIFSRRKGFQVGFIYIVFAGIITAILHFWPKEPCNPADEPPITSETVIDVPGIPRFIFAGILLVASIFSTVQWMATNIATPNYAKKILNVRAHQTTQ</sequence>
<evidence type="ECO:0000256" key="1">
    <source>
        <dbReference type="SAM" id="Phobius"/>
    </source>
</evidence>
<feature type="transmembrane region" description="Helical" evidence="1">
    <location>
        <begin position="6"/>
        <end position="29"/>
    </location>
</feature>
<keyword evidence="1" id="KW-1133">Transmembrane helix</keyword>
<reference evidence="3" key="1">
    <citation type="journal article" date="2013" name="Genetics">
        <title>The draft genome and transcriptome of Panagrellus redivivus are shaped by the harsh demands of a free-living lifestyle.</title>
        <authorList>
            <person name="Srinivasan J."/>
            <person name="Dillman A.R."/>
            <person name="Macchietto M.G."/>
            <person name="Heikkinen L."/>
            <person name="Lakso M."/>
            <person name="Fracchia K.M."/>
            <person name="Antoshechkin I."/>
            <person name="Mortazavi A."/>
            <person name="Wong G."/>
            <person name="Sternberg P.W."/>
        </authorList>
    </citation>
    <scope>NUCLEOTIDE SEQUENCE [LARGE SCALE GENOMIC DNA]</scope>
    <source>
        <strain evidence="3">MT8872</strain>
    </source>
</reference>
<dbReference type="AlphaFoldDB" id="A0A7E4ZZA1"/>
<organism evidence="3 4">
    <name type="scientific">Panagrellus redivivus</name>
    <name type="common">Microworm</name>
    <dbReference type="NCBI Taxonomy" id="6233"/>
    <lineage>
        <taxon>Eukaryota</taxon>
        <taxon>Metazoa</taxon>
        <taxon>Ecdysozoa</taxon>
        <taxon>Nematoda</taxon>
        <taxon>Chromadorea</taxon>
        <taxon>Rhabditida</taxon>
        <taxon>Tylenchina</taxon>
        <taxon>Panagrolaimomorpha</taxon>
        <taxon>Panagrolaimoidea</taxon>
        <taxon>Panagrolaimidae</taxon>
        <taxon>Panagrellus</taxon>
    </lineage>
</organism>
<evidence type="ECO:0000313" key="4">
    <source>
        <dbReference type="WBParaSite" id="Pan_g4996.t1"/>
    </source>
</evidence>
<dbReference type="Proteomes" id="UP000492821">
    <property type="component" value="Unassembled WGS sequence"/>
</dbReference>
<proteinExistence type="predicted"/>
<keyword evidence="1" id="KW-0472">Membrane</keyword>
<feature type="domain" description="Transmembrane protein 218 N-terminal" evidence="2">
    <location>
        <begin position="4"/>
        <end position="56"/>
    </location>
</feature>
<reference evidence="4" key="2">
    <citation type="submission" date="2020-10" db="UniProtKB">
        <authorList>
            <consortium name="WormBaseParasite"/>
        </authorList>
    </citation>
    <scope>IDENTIFICATION</scope>
</reference>
<dbReference type="InterPro" id="IPR057973">
    <property type="entry name" value="TMEM218_N"/>
</dbReference>
<evidence type="ECO:0000313" key="3">
    <source>
        <dbReference type="Proteomes" id="UP000492821"/>
    </source>
</evidence>
<dbReference type="Pfam" id="PF25810">
    <property type="entry name" value="TMEM218_N"/>
    <property type="match status" value="1"/>
</dbReference>
<dbReference type="WBParaSite" id="Pan_g4996.t1">
    <property type="protein sequence ID" value="Pan_g4996.t1"/>
    <property type="gene ID" value="Pan_g4996"/>
</dbReference>
<keyword evidence="1" id="KW-0812">Transmembrane</keyword>
<name>A0A7E4ZZA1_PANRE</name>
<feature type="transmembrane region" description="Helical" evidence="1">
    <location>
        <begin position="36"/>
        <end position="54"/>
    </location>
</feature>
<protein>
    <submittedName>
        <fullName evidence="4">Transmembrane protein 218</fullName>
    </submittedName>
</protein>
<accession>A0A7E4ZZA1</accession>
<evidence type="ECO:0000259" key="2">
    <source>
        <dbReference type="Pfam" id="PF25810"/>
    </source>
</evidence>
<keyword evidence="3" id="KW-1185">Reference proteome</keyword>